<keyword evidence="2" id="KW-0472">Membrane</keyword>
<dbReference type="Proteomes" id="UP000290545">
    <property type="component" value="Unassembled WGS sequence"/>
</dbReference>
<reference evidence="4 5" key="1">
    <citation type="submission" date="2019-01" db="EMBL/GenBank/DDBJ databases">
        <title>Filimonas sp. strain TTM-71.</title>
        <authorList>
            <person name="Chen W.-M."/>
        </authorList>
    </citation>
    <scope>NUCLEOTIDE SEQUENCE [LARGE SCALE GENOMIC DNA]</scope>
    <source>
        <strain evidence="4 5">TTM-71</strain>
    </source>
</reference>
<protein>
    <submittedName>
        <fullName evidence="4">Conjugative transposon protein TraM</fullName>
    </submittedName>
</protein>
<comment type="caution">
    <text evidence="4">The sequence shown here is derived from an EMBL/GenBank/DDBJ whole genome shotgun (WGS) entry which is preliminary data.</text>
</comment>
<evidence type="ECO:0000259" key="3">
    <source>
        <dbReference type="Pfam" id="PF12508"/>
    </source>
</evidence>
<dbReference type="NCBIfam" id="TIGR03779">
    <property type="entry name" value="Bac_Flav_CT_M"/>
    <property type="match status" value="1"/>
</dbReference>
<dbReference type="InterPro" id="IPR055407">
    <property type="entry name" value="TraM_C"/>
</dbReference>
<dbReference type="AlphaFoldDB" id="A0A4Q1DBX1"/>
<evidence type="ECO:0000313" key="5">
    <source>
        <dbReference type="Proteomes" id="UP000290545"/>
    </source>
</evidence>
<proteinExistence type="predicted"/>
<dbReference type="Pfam" id="PF12508">
    <property type="entry name" value="Transposon_TraM"/>
    <property type="match status" value="1"/>
</dbReference>
<accession>A0A4Q1DBX1</accession>
<organism evidence="4 5">
    <name type="scientific">Filimonas effusa</name>
    <dbReference type="NCBI Taxonomy" id="2508721"/>
    <lineage>
        <taxon>Bacteria</taxon>
        <taxon>Pseudomonadati</taxon>
        <taxon>Bacteroidota</taxon>
        <taxon>Chitinophagia</taxon>
        <taxon>Chitinophagales</taxon>
        <taxon>Chitinophagaceae</taxon>
        <taxon>Filimonas</taxon>
    </lineage>
</organism>
<feature type="transmembrane region" description="Helical" evidence="2">
    <location>
        <begin position="21"/>
        <end position="41"/>
    </location>
</feature>
<dbReference type="OrthoDB" id="1453786at2"/>
<name>A0A4Q1DBX1_9BACT</name>
<keyword evidence="2" id="KW-1133">Transmembrane helix</keyword>
<keyword evidence="2" id="KW-0812">Transmembrane</keyword>
<evidence type="ECO:0000313" key="4">
    <source>
        <dbReference type="EMBL" id="RXK86984.1"/>
    </source>
</evidence>
<feature type="compositionally biased region" description="Polar residues" evidence="1">
    <location>
        <begin position="151"/>
        <end position="175"/>
    </location>
</feature>
<dbReference type="RefSeq" id="WP_129002733.1">
    <property type="nucleotide sequence ID" value="NZ_SDHZ01000001.1"/>
</dbReference>
<dbReference type="EMBL" id="SDHZ01000001">
    <property type="protein sequence ID" value="RXK86984.1"/>
    <property type="molecule type" value="Genomic_DNA"/>
</dbReference>
<feature type="region of interest" description="Disordered" evidence="1">
    <location>
        <begin position="113"/>
        <end position="135"/>
    </location>
</feature>
<evidence type="ECO:0000256" key="2">
    <source>
        <dbReference type="SAM" id="Phobius"/>
    </source>
</evidence>
<feature type="domain" description="Conjugative transposon TraM C-terminal" evidence="3">
    <location>
        <begin position="297"/>
        <end position="441"/>
    </location>
</feature>
<sequence>MKVNEIKQESKESRQYKFLMAIPIIIYPFLTLLLWSVGILGSSSTAVAQSDTKKGLNMDLPEAKLKEDKAWNKLSFYAAADKDSARWKDQLKSDPYFKKQSNILDSGLIMGHEKENGSRFSNDPAPKNKSVADENATKVYRKIEQLNKELANSTTSSQINGSKQQESISLTSPSAISKPEVDRLESMMLAMKSEKEDDPEITQLNGMLERILDIQHPERIEEKLRENSANHKGQVFPVQTQQENNVTLLAPRFVGNNNDTIHNTDSIIYTVRTAIQRSRFYSLEDGERADNAVLNAIEAVVHETQTIVSGATLKLRLTNDVFINGVHIPAGHFVYGIVSLNGERLLVNIKTIGYNNTIFPVALSVYDMDGMEGMYMPGTITRDVMKQSTDRTIQSLGLSSLDPSIGAQAAGAGIEAAKNLLSKKVKLVKVTVKAGYSVLLRDGNSK</sequence>
<keyword evidence="5" id="KW-1185">Reference proteome</keyword>
<feature type="region of interest" description="Disordered" evidence="1">
    <location>
        <begin position="151"/>
        <end position="177"/>
    </location>
</feature>
<evidence type="ECO:0000256" key="1">
    <source>
        <dbReference type="SAM" id="MobiDB-lite"/>
    </source>
</evidence>
<gene>
    <name evidence="4" type="primary">traM</name>
    <name evidence="4" type="ORF">ESB13_09435</name>
</gene>
<dbReference type="InterPro" id="IPR022187">
    <property type="entry name" value="Conjug_transposon_TraM"/>
</dbReference>